<name>A0A1I1HN69_9RHOB</name>
<dbReference type="GO" id="GO:0006950">
    <property type="term" value="P:response to stress"/>
    <property type="evidence" value="ECO:0007669"/>
    <property type="project" value="TreeGrafter"/>
</dbReference>
<evidence type="ECO:0000313" key="7">
    <source>
        <dbReference type="EMBL" id="SFC25569.1"/>
    </source>
</evidence>
<dbReference type="Proteomes" id="UP000231644">
    <property type="component" value="Unassembled WGS sequence"/>
</dbReference>
<dbReference type="PANTHER" id="PTHR33164">
    <property type="entry name" value="TRANSCRIPTIONAL REGULATOR, MARR FAMILY"/>
    <property type="match status" value="1"/>
</dbReference>
<dbReference type="Gene3D" id="1.10.10.10">
    <property type="entry name" value="Winged helix-like DNA-binding domain superfamily/Winged helix DNA-binding domain"/>
    <property type="match status" value="1"/>
</dbReference>
<dbReference type="GO" id="GO:0003677">
    <property type="term" value="F:DNA binding"/>
    <property type="evidence" value="ECO:0007669"/>
    <property type="project" value="UniProtKB-KW"/>
</dbReference>
<evidence type="ECO:0000256" key="2">
    <source>
        <dbReference type="ARBA" id="ARBA00022490"/>
    </source>
</evidence>
<dbReference type="Pfam" id="PF22381">
    <property type="entry name" value="Staph_reg_Sar_Rot"/>
    <property type="match status" value="1"/>
</dbReference>
<dbReference type="GO" id="GO:0005737">
    <property type="term" value="C:cytoplasm"/>
    <property type="evidence" value="ECO:0007669"/>
    <property type="project" value="UniProtKB-SubCell"/>
</dbReference>
<dbReference type="InterPro" id="IPR036390">
    <property type="entry name" value="WH_DNA-bd_sf"/>
</dbReference>
<keyword evidence="8" id="KW-1185">Reference proteome</keyword>
<dbReference type="AlphaFoldDB" id="A0A1I1HN69"/>
<dbReference type="InterPro" id="IPR000835">
    <property type="entry name" value="HTH_MarR-typ"/>
</dbReference>
<dbReference type="FunFam" id="1.10.10.10:FF:000163">
    <property type="entry name" value="MarR family transcriptional regulator"/>
    <property type="match status" value="1"/>
</dbReference>
<dbReference type="InterPro" id="IPR039422">
    <property type="entry name" value="MarR/SlyA-like"/>
</dbReference>
<dbReference type="PROSITE" id="PS50995">
    <property type="entry name" value="HTH_MARR_2"/>
    <property type="match status" value="1"/>
</dbReference>
<evidence type="ECO:0000256" key="5">
    <source>
        <dbReference type="ARBA" id="ARBA00023163"/>
    </source>
</evidence>
<accession>A0A1I1HN69</accession>
<feature type="domain" description="HTH marR-type" evidence="6">
    <location>
        <begin position="9"/>
        <end position="139"/>
    </location>
</feature>
<sequence length="148" mass="16447">MEHRPLGTQDLICFALYSANNAMNRLYRPLLARLGLTYPQYLVLVSLWDRDGKTVGQLGEELGLESNTLTPLLKRMAEAGLVTRARSEADERVVTIALTDKANALKSEVADLVGCVFDATGLTLDEARRLRDDIFALRDAIEDRDPRG</sequence>
<evidence type="ECO:0000256" key="3">
    <source>
        <dbReference type="ARBA" id="ARBA00023015"/>
    </source>
</evidence>
<dbReference type="SUPFAM" id="SSF46785">
    <property type="entry name" value="Winged helix' DNA-binding domain"/>
    <property type="match status" value="1"/>
</dbReference>
<dbReference type="InterPro" id="IPR055166">
    <property type="entry name" value="Transc_reg_Sar_Rot_HTH"/>
</dbReference>
<dbReference type="STRING" id="517719.SAMN05421762_0327"/>
<keyword evidence="2" id="KW-0963">Cytoplasm</keyword>
<evidence type="ECO:0000256" key="1">
    <source>
        <dbReference type="ARBA" id="ARBA00004496"/>
    </source>
</evidence>
<dbReference type="OrthoDB" id="9806864at2"/>
<dbReference type="InterPro" id="IPR036388">
    <property type="entry name" value="WH-like_DNA-bd_sf"/>
</dbReference>
<proteinExistence type="predicted"/>
<dbReference type="RefSeq" id="WP_093449533.1">
    <property type="nucleotide sequence ID" value="NZ_BAABWI010000001.1"/>
</dbReference>
<comment type="subcellular location">
    <subcellularLocation>
        <location evidence="1">Cytoplasm</location>
    </subcellularLocation>
</comment>
<evidence type="ECO:0000256" key="4">
    <source>
        <dbReference type="ARBA" id="ARBA00023125"/>
    </source>
</evidence>
<keyword evidence="5" id="KW-0804">Transcription</keyword>
<evidence type="ECO:0000313" key="8">
    <source>
        <dbReference type="Proteomes" id="UP000231644"/>
    </source>
</evidence>
<evidence type="ECO:0000259" key="6">
    <source>
        <dbReference type="PROSITE" id="PS50995"/>
    </source>
</evidence>
<organism evidence="7 8">
    <name type="scientific">Pseudooceanicola nitratireducens</name>
    <dbReference type="NCBI Taxonomy" id="517719"/>
    <lineage>
        <taxon>Bacteria</taxon>
        <taxon>Pseudomonadati</taxon>
        <taxon>Pseudomonadota</taxon>
        <taxon>Alphaproteobacteria</taxon>
        <taxon>Rhodobacterales</taxon>
        <taxon>Paracoccaceae</taxon>
        <taxon>Pseudooceanicola</taxon>
    </lineage>
</organism>
<protein>
    <submittedName>
        <fullName evidence="7">Transcriptional regulator, MarR family</fullName>
    </submittedName>
</protein>
<reference evidence="7 8" key="1">
    <citation type="submission" date="2016-10" db="EMBL/GenBank/DDBJ databases">
        <authorList>
            <person name="de Groot N.N."/>
        </authorList>
    </citation>
    <scope>NUCLEOTIDE SEQUENCE [LARGE SCALE GENOMIC DNA]</scope>
    <source>
        <strain evidence="7 8">DSM 29619</strain>
    </source>
</reference>
<gene>
    <name evidence="7" type="ORF">SAMN05421762_0327</name>
</gene>
<keyword evidence="4" id="KW-0238">DNA-binding</keyword>
<keyword evidence="3" id="KW-0805">Transcription regulation</keyword>
<dbReference type="SMART" id="SM00347">
    <property type="entry name" value="HTH_MARR"/>
    <property type="match status" value="1"/>
</dbReference>
<dbReference type="EMBL" id="FOLX01000001">
    <property type="protein sequence ID" value="SFC25569.1"/>
    <property type="molecule type" value="Genomic_DNA"/>
</dbReference>
<dbReference type="PANTHER" id="PTHR33164:SF5">
    <property type="entry name" value="ORGANIC HYDROPEROXIDE RESISTANCE TRANSCRIPTIONAL REGULATOR"/>
    <property type="match status" value="1"/>
</dbReference>
<dbReference type="GO" id="GO:0003700">
    <property type="term" value="F:DNA-binding transcription factor activity"/>
    <property type="evidence" value="ECO:0007669"/>
    <property type="project" value="InterPro"/>
</dbReference>